<protein>
    <submittedName>
        <fullName evidence="1">Uncharacterized protein</fullName>
    </submittedName>
</protein>
<reference evidence="1 2" key="1">
    <citation type="journal article" date="2021" name="Nat. Commun.">
        <title>Genetic determinants of endophytism in the Arabidopsis root mycobiome.</title>
        <authorList>
            <person name="Mesny F."/>
            <person name="Miyauchi S."/>
            <person name="Thiergart T."/>
            <person name="Pickel B."/>
            <person name="Atanasova L."/>
            <person name="Karlsson M."/>
            <person name="Huettel B."/>
            <person name="Barry K.W."/>
            <person name="Haridas S."/>
            <person name="Chen C."/>
            <person name="Bauer D."/>
            <person name="Andreopoulos W."/>
            <person name="Pangilinan J."/>
            <person name="LaButti K."/>
            <person name="Riley R."/>
            <person name="Lipzen A."/>
            <person name="Clum A."/>
            <person name="Drula E."/>
            <person name="Henrissat B."/>
            <person name="Kohler A."/>
            <person name="Grigoriev I.V."/>
            <person name="Martin F.M."/>
            <person name="Hacquard S."/>
        </authorList>
    </citation>
    <scope>NUCLEOTIDE SEQUENCE [LARGE SCALE GENOMIC DNA]</scope>
    <source>
        <strain evidence="1 2">MPI-SDFR-AT-0079</strain>
    </source>
</reference>
<gene>
    <name evidence="1" type="ORF">F5144DRAFT_644071</name>
</gene>
<dbReference type="EMBL" id="JAGIZQ010000003">
    <property type="protein sequence ID" value="KAH6635863.1"/>
    <property type="molecule type" value="Genomic_DNA"/>
</dbReference>
<name>A0ACB7PC45_9PEZI</name>
<organism evidence="1 2">
    <name type="scientific">Chaetomium tenue</name>
    <dbReference type="NCBI Taxonomy" id="1854479"/>
    <lineage>
        <taxon>Eukaryota</taxon>
        <taxon>Fungi</taxon>
        <taxon>Dikarya</taxon>
        <taxon>Ascomycota</taxon>
        <taxon>Pezizomycotina</taxon>
        <taxon>Sordariomycetes</taxon>
        <taxon>Sordariomycetidae</taxon>
        <taxon>Sordariales</taxon>
        <taxon>Chaetomiaceae</taxon>
        <taxon>Chaetomium</taxon>
    </lineage>
</organism>
<accession>A0ACB7PC45</accession>
<keyword evidence="2" id="KW-1185">Reference proteome</keyword>
<proteinExistence type="predicted"/>
<evidence type="ECO:0000313" key="1">
    <source>
        <dbReference type="EMBL" id="KAH6635863.1"/>
    </source>
</evidence>
<comment type="caution">
    <text evidence="1">The sequence shown here is derived from an EMBL/GenBank/DDBJ whole genome shotgun (WGS) entry which is preliminary data.</text>
</comment>
<evidence type="ECO:0000313" key="2">
    <source>
        <dbReference type="Proteomes" id="UP000724584"/>
    </source>
</evidence>
<sequence length="122" mass="13195">MLLDIGKVDVDSKDVDGLTPLSIVGRNEAEVKRIKGIIEAKKAPGAQVLRNQLYPVKVDNVNRTAVLDPEGRVLPGAAETLGRENDVQITKLAWLSRKGTAKAYGSMVVYITKAGDAKRIIN</sequence>
<dbReference type="Proteomes" id="UP000724584">
    <property type="component" value="Unassembled WGS sequence"/>
</dbReference>